<protein>
    <submittedName>
        <fullName evidence="1">Uncharacterized protein</fullName>
    </submittedName>
</protein>
<accession>A0A550C9L4</accession>
<dbReference type="OrthoDB" id="2862803at2759"/>
<evidence type="ECO:0000313" key="2">
    <source>
        <dbReference type="Proteomes" id="UP000320762"/>
    </source>
</evidence>
<name>A0A550C9L4_9AGAR</name>
<proteinExistence type="predicted"/>
<reference evidence="1 2" key="1">
    <citation type="journal article" date="2019" name="New Phytol.">
        <title>Comparative genomics reveals unique wood-decay strategies and fruiting body development in the Schizophyllaceae.</title>
        <authorList>
            <person name="Almasi E."/>
            <person name="Sahu N."/>
            <person name="Krizsan K."/>
            <person name="Balint B."/>
            <person name="Kovacs G.M."/>
            <person name="Kiss B."/>
            <person name="Cseklye J."/>
            <person name="Drula E."/>
            <person name="Henrissat B."/>
            <person name="Nagy I."/>
            <person name="Chovatia M."/>
            <person name="Adam C."/>
            <person name="LaButti K."/>
            <person name="Lipzen A."/>
            <person name="Riley R."/>
            <person name="Grigoriev I.V."/>
            <person name="Nagy L.G."/>
        </authorList>
    </citation>
    <scope>NUCLEOTIDE SEQUENCE [LARGE SCALE GENOMIC DNA]</scope>
    <source>
        <strain evidence="1 2">NL-1724</strain>
    </source>
</reference>
<comment type="caution">
    <text evidence="1">The sequence shown here is derived from an EMBL/GenBank/DDBJ whole genome shotgun (WGS) entry which is preliminary data.</text>
</comment>
<sequence>MWPPHLTQFFSDHIVTVPQFDDCAWFPSLRVGGQASAAERTSLEAEIEILRIAADTNQKELDRIRTRQAKLLEDIERRACYLYAPIRRLPDELMQDILVTVRPIVDDANSQDAEIVMKRGRLLEVPDFLPSRQFPPAHPALREVRVEISKDLAQRLARLPYTDFNVHLSSGSDFLYPELDDGSVVSSGRWRRALVDALEWDLLQEIASFQLPRLEYVHMTLGMHSERNKMPWMGSDVGDRPLFLEHAPMFTTLSLRKTYDFPFRRLPFILPWSQLRAVRVANCPLQVCTELLHLCKALETFNWSDERWQQEIEDLDVLPDQRIVSNVRTMTLDLPTDSRGLTYLAVRNLLHWTVMPHLTHIEARFAPLRLMFLFIELSTCRLTSLSLTMPCSRSTSAQMVRRVLGALPGLLDLRIEYDMRCTPDGRTRFGDNGKFLEGFWDVLCSTQPPSESSGAVATLRYIPYLKKLTFRCIERCEGFLDAFVIRHRVDEAMDPASPCALREVWLETPLAKEDIERLRFLAENHEVELNGLSKCAEMYGALLPYDWEGPRYSRQSQPGFGHET</sequence>
<organism evidence="1 2">
    <name type="scientific">Schizophyllum amplum</name>
    <dbReference type="NCBI Taxonomy" id="97359"/>
    <lineage>
        <taxon>Eukaryota</taxon>
        <taxon>Fungi</taxon>
        <taxon>Dikarya</taxon>
        <taxon>Basidiomycota</taxon>
        <taxon>Agaricomycotina</taxon>
        <taxon>Agaricomycetes</taxon>
        <taxon>Agaricomycetidae</taxon>
        <taxon>Agaricales</taxon>
        <taxon>Schizophyllaceae</taxon>
        <taxon>Schizophyllum</taxon>
    </lineage>
</organism>
<dbReference type="Proteomes" id="UP000320762">
    <property type="component" value="Unassembled WGS sequence"/>
</dbReference>
<dbReference type="AlphaFoldDB" id="A0A550C9L4"/>
<keyword evidence="2" id="KW-1185">Reference proteome</keyword>
<dbReference type="EMBL" id="VDMD01000016">
    <property type="protein sequence ID" value="TRM61487.1"/>
    <property type="molecule type" value="Genomic_DNA"/>
</dbReference>
<gene>
    <name evidence="1" type="ORF">BD626DRAFT_570703</name>
</gene>
<evidence type="ECO:0000313" key="1">
    <source>
        <dbReference type="EMBL" id="TRM61487.1"/>
    </source>
</evidence>